<proteinExistence type="predicted"/>
<evidence type="ECO:0000313" key="3">
    <source>
        <dbReference type="Proteomes" id="UP001201812"/>
    </source>
</evidence>
<evidence type="ECO:0000313" key="2">
    <source>
        <dbReference type="EMBL" id="KAI1702535.1"/>
    </source>
</evidence>
<organism evidence="2 3">
    <name type="scientific">Ditylenchus destructor</name>
    <dbReference type="NCBI Taxonomy" id="166010"/>
    <lineage>
        <taxon>Eukaryota</taxon>
        <taxon>Metazoa</taxon>
        <taxon>Ecdysozoa</taxon>
        <taxon>Nematoda</taxon>
        <taxon>Chromadorea</taxon>
        <taxon>Rhabditida</taxon>
        <taxon>Tylenchina</taxon>
        <taxon>Tylenchomorpha</taxon>
        <taxon>Sphaerularioidea</taxon>
        <taxon>Anguinidae</taxon>
        <taxon>Anguininae</taxon>
        <taxon>Ditylenchus</taxon>
    </lineage>
</organism>
<accession>A0AAD4MRG3</accession>
<protein>
    <submittedName>
        <fullName evidence="2">Uncharacterized protein</fullName>
    </submittedName>
</protein>
<dbReference type="EMBL" id="JAKKPZ010000097">
    <property type="protein sequence ID" value="KAI1702535.1"/>
    <property type="molecule type" value="Genomic_DNA"/>
</dbReference>
<dbReference type="AlphaFoldDB" id="A0AAD4MRG3"/>
<keyword evidence="3" id="KW-1185">Reference proteome</keyword>
<feature type="chain" id="PRO_5042027816" evidence="1">
    <location>
        <begin position="21"/>
        <end position="710"/>
    </location>
</feature>
<keyword evidence="1" id="KW-0732">Signal</keyword>
<evidence type="ECO:0000256" key="1">
    <source>
        <dbReference type="SAM" id="SignalP"/>
    </source>
</evidence>
<gene>
    <name evidence="2" type="ORF">DdX_15434</name>
</gene>
<sequence length="710" mass="80385">MLRLIFSVFYFSLLITAASGRPAESSKPAERRPNERPIPTRHIVGVRLQDNPVYSGMIIAEMSATKLARSGDPISFEYMIDVIDPTEVHANNNTFSFEWVNYEQVQVPQKSHGSASPISIHDCAVAERIGSDPKGSRLGRGFAKLGEPVRNFRPSADNTLPLPDRPEITPILYTTKKEMEQAFSMDASEFQGLQKFTKALRLTLDLDPRVARSVLCFPLESWQSVEFGFLTKVVPNGSDVHEKLAKLLRVHPLQITVTEDDCCNGVRIYEKLVNDGYSGVWLYNVSLRGNASEIARANAAMTDWDISEVLESDSNFPEDSDFPFATRMAKYLLSKHQGSLIIDPTEEYLPAQTDEKPRPKFISRFTSTITKKSGRIMGVRLNDNPSFNGMIISEMKEEPEKYSGDLIPGSFEYAVNVIDDRLVVNNTYPDVFWNIASVEKKMSEQDDQISLSDCLLGERILHDKDRKHLHKFQQLGKTIRDRHPRTQYFLPLSETYNPTYYKHYEKANAAAALKADRERGVLHMNTLKLSVLGPGSAWNREKQLKAVGCFRLEEWTSVSFLYLTTLAQCKIGNDSGKTKVCQVSDIHHQLARQLNVHPLQVVVKEDEEAGSQLFEHLSEDGYSGVWLYNVTIRGDTDEIDRLTSEMTFVNAHLSHSTHNLEPFNAQNQDRTAKFSFVPHLVKYLLSTKRSDEFLFTNDSLPEVGDRSADK</sequence>
<name>A0AAD4MRG3_9BILA</name>
<comment type="caution">
    <text evidence="2">The sequence shown here is derived from an EMBL/GenBank/DDBJ whole genome shotgun (WGS) entry which is preliminary data.</text>
</comment>
<dbReference type="Proteomes" id="UP001201812">
    <property type="component" value="Unassembled WGS sequence"/>
</dbReference>
<reference evidence="2" key="1">
    <citation type="submission" date="2022-01" db="EMBL/GenBank/DDBJ databases">
        <title>Genome Sequence Resource for Two Populations of Ditylenchus destructor, the Migratory Endoparasitic Phytonematode.</title>
        <authorList>
            <person name="Zhang H."/>
            <person name="Lin R."/>
            <person name="Xie B."/>
        </authorList>
    </citation>
    <scope>NUCLEOTIDE SEQUENCE</scope>
    <source>
        <strain evidence="2">BazhouSP</strain>
    </source>
</reference>
<feature type="signal peptide" evidence="1">
    <location>
        <begin position="1"/>
        <end position="20"/>
    </location>
</feature>